<proteinExistence type="predicted"/>
<feature type="region of interest" description="Disordered" evidence="1">
    <location>
        <begin position="555"/>
        <end position="607"/>
    </location>
</feature>
<comment type="caution">
    <text evidence="2">The sequence shown here is derived from an EMBL/GenBank/DDBJ whole genome shotgun (WGS) entry which is preliminary data.</text>
</comment>
<keyword evidence="3" id="KW-1185">Reference proteome</keyword>
<dbReference type="EMBL" id="JACEFO010001663">
    <property type="protein sequence ID" value="KAF8724226.1"/>
    <property type="molecule type" value="Genomic_DNA"/>
</dbReference>
<protein>
    <recommendedName>
        <fullName evidence="4">F-box domain-containing protein</fullName>
    </recommendedName>
</protein>
<dbReference type="OrthoDB" id="591399at2759"/>
<dbReference type="CDD" id="cd09917">
    <property type="entry name" value="F-box_SF"/>
    <property type="match status" value="1"/>
</dbReference>
<reference evidence="2" key="1">
    <citation type="submission" date="2020-07" db="EMBL/GenBank/DDBJ databases">
        <title>Genome sequence and genetic diversity analysis of an under-domesticated orphan crop, white fonio (Digitaria exilis).</title>
        <authorList>
            <person name="Bennetzen J.L."/>
            <person name="Chen S."/>
            <person name="Ma X."/>
            <person name="Wang X."/>
            <person name="Yssel A.E.J."/>
            <person name="Chaluvadi S.R."/>
            <person name="Johnson M."/>
            <person name="Gangashetty P."/>
            <person name="Hamidou F."/>
            <person name="Sanogo M.D."/>
            <person name="Zwaenepoel A."/>
            <person name="Wallace J."/>
            <person name="Van De Peer Y."/>
            <person name="Van Deynze A."/>
        </authorList>
    </citation>
    <scope>NUCLEOTIDE SEQUENCE</scope>
    <source>
        <tissue evidence="2">Leaves</tissue>
    </source>
</reference>
<feature type="region of interest" description="Disordered" evidence="1">
    <location>
        <begin position="619"/>
        <end position="644"/>
    </location>
</feature>
<accession>A0A835KFN9</accession>
<evidence type="ECO:0008006" key="4">
    <source>
        <dbReference type="Google" id="ProtNLM"/>
    </source>
</evidence>
<dbReference type="PANTHER" id="PTHR36140">
    <property type="entry name" value="F-BOX DOMAIN-CONTAINING PROTEIN-RELATED"/>
    <property type="match status" value="1"/>
</dbReference>
<dbReference type="AlphaFoldDB" id="A0A835KFN9"/>
<gene>
    <name evidence="2" type="ORF">HU200_021247</name>
</gene>
<dbReference type="PANTHER" id="PTHR36140:SF9">
    <property type="entry name" value="F-BOX DOMAIN CONTAINING PROTEIN"/>
    <property type="match status" value="1"/>
</dbReference>
<evidence type="ECO:0000256" key="1">
    <source>
        <dbReference type="SAM" id="MobiDB-lite"/>
    </source>
</evidence>
<organism evidence="2 3">
    <name type="scientific">Digitaria exilis</name>
    <dbReference type="NCBI Taxonomy" id="1010633"/>
    <lineage>
        <taxon>Eukaryota</taxon>
        <taxon>Viridiplantae</taxon>
        <taxon>Streptophyta</taxon>
        <taxon>Embryophyta</taxon>
        <taxon>Tracheophyta</taxon>
        <taxon>Spermatophyta</taxon>
        <taxon>Magnoliopsida</taxon>
        <taxon>Liliopsida</taxon>
        <taxon>Poales</taxon>
        <taxon>Poaceae</taxon>
        <taxon>PACMAD clade</taxon>
        <taxon>Panicoideae</taxon>
        <taxon>Panicodae</taxon>
        <taxon>Paniceae</taxon>
        <taxon>Anthephorinae</taxon>
        <taxon>Digitaria</taxon>
    </lineage>
</organism>
<sequence length="644" mass="68439">MPPARRARGGAHRAAPYHRRGWLNDDGGGLLVSDEDDGEPLPIPDDALSPVLARLPSGADVVRSAATCRRWARLVAKDGAVLSRALPQLPCLTLGFLHQEDAGTTARRRKASSGAAAHPCFVPTASAARLIGLQAPSSTALADAVLGLGDVLEHARPVASRNGWLVLELRKERYTDSLKLCVCNPTRGDMAMLPPLAGADKPGDYACALYTGHDLGTTPRPLSAFFRLLIVYNRRAFTALRSYSSDAGRWSTEAKRSWGPKIASPRELGQSIVVDGVAYWHLRYSAFAVRVDIPEPTEVLMPAASHHISNLPRGWQSLGVDTDGKLIFIDAALRNLPDVALGKRLGAAVRSYYLVIATRAVFCPGSGDGDCSGEWEKRLIPIKLQQLKVRCVGFGEKEPPPFGYKVNLRWFCEKSGTLLFTLGEGTSSPGAFLLNIATEQVEKVADGVDCDSWRNFVGYEMDGAAYLASIAPCRRARSLMGAVQDTFSGAGGHGGAANTTTTTHDSVAGDTNAMSAVVGDYAEEGKAKAKGVADAAMGKAAETKDATMGKAVETKDAAEEKARGTMDAAAEKARGARDAAAEKAEGAREYAAEKTKLAAGDEEEEEDVMLRVKAADQMTGQAFNDVGPMGGEGTGMPRRRRSSG</sequence>
<evidence type="ECO:0000313" key="2">
    <source>
        <dbReference type="EMBL" id="KAF8724226.1"/>
    </source>
</evidence>
<feature type="region of interest" description="Disordered" evidence="1">
    <location>
        <begin position="1"/>
        <end position="41"/>
    </location>
</feature>
<feature type="compositionally biased region" description="Basic residues" evidence="1">
    <location>
        <begin position="1"/>
        <end position="21"/>
    </location>
</feature>
<evidence type="ECO:0000313" key="3">
    <source>
        <dbReference type="Proteomes" id="UP000636709"/>
    </source>
</evidence>
<name>A0A835KFN9_9POAL</name>
<feature type="compositionally biased region" description="Basic and acidic residues" evidence="1">
    <location>
        <begin position="555"/>
        <end position="596"/>
    </location>
</feature>
<dbReference type="Proteomes" id="UP000636709">
    <property type="component" value="Unassembled WGS sequence"/>
</dbReference>